<evidence type="ECO:0000256" key="1">
    <source>
        <dbReference type="SAM" id="Phobius"/>
    </source>
</evidence>
<dbReference type="STRING" id="1641165.XM38_19595"/>
<reference evidence="2 3" key="1">
    <citation type="journal article" date="2016" name="Biochim. Biophys. Acta">
        <title>Characterization of red-shifted phycobilisomes isolated from the chlorophyll f-containing cyanobacterium Halomicronema hongdechloris.</title>
        <authorList>
            <person name="Li Y."/>
            <person name="Lin Y."/>
            <person name="Garvey C.J."/>
            <person name="Birch D."/>
            <person name="Corkery R.W."/>
            <person name="Loughlin P.C."/>
            <person name="Scheer H."/>
            <person name="Willows R.D."/>
            <person name="Chen M."/>
        </authorList>
    </citation>
    <scope>NUCLEOTIDE SEQUENCE [LARGE SCALE GENOMIC DNA]</scope>
    <source>
        <strain evidence="2 3">C2206</strain>
    </source>
</reference>
<evidence type="ECO:0000313" key="3">
    <source>
        <dbReference type="Proteomes" id="UP000191901"/>
    </source>
</evidence>
<sequence>MTKIEEPLRQNKTHSERWIGLLGAAGFFTFLGSVIGQGLEGHTALTLERLKYEYSLISDILSNKDISNEDATEQLRFLTEIGAVKVLDTESLDKNAESLEKLRTLPAQSSISPITVTRLAFETPSYGVRVFESGNRLAMNAFNKLINGQELNGAAATFVPAEEPYEQAVSYVAYGEKNGIPVQYFVRINSMGMGILEIYSTQDQRLFQEQASGDVISNLPNSDLPTSFKAIPP</sequence>
<accession>A0A1Z3HKT8</accession>
<keyword evidence="1" id="KW-1133">Transmembrane helix</keyword>
<organism evidence="2 3">
    <name type="scientific">Halomicronema hongdechloris C2206</name>
    <dbReference type="NCBI Taxonomy" id="1641165"/>
    <lineage>
        <taxon>Bacteria</taxon>
        <taxon>Bacillati</taxon>
        <taxon>Cyanobacteriota</taxon>
        <taxon>Cyanophyceae</taxon>
        <taxon>Nodosilineales</taxon>
        <taxon>Nodosilineaceae</taxon>
        <taxon>Halomicronema</taxon>
    </lineage>
</organism>
<dbReference type="AlphaFoldDB" id="A0A1Z3HKT8"/>
<keyword evidence="3" id="KW-1185">Reference proteome</keyword>
<proteinExistence type="predicted"/>
<dbReference type="EMBL" id="CP021983">
    <property type="protein sequence ID" value="ASC70905.1"/>
    <property type="molecule type" value="Genomic_DNA"/>
</dbReference>
<dbReference type="RefSeq" id="WP_080811955.1">
    <property type="nucleotide sequence ID" value="NZ_CP021983.2"/>
</dbReference>
<feature type="transmembrane region" description="Helical" evidence="1">
    <location>
        <begin position="18"/>
        <end position="39"/>
    </location>
</feature>
<dbReference type="OrthoDB" id="6197780at2"/>
<name>A0A1Z3HKT8_9CYAN</name>
<keyword evidence="1" id="KW-0472">Membrane</keyword>
<gene>
    <name evidence="2" type="ORF">XM38_018530</name>
</gene>
<evidence type="ECO:0000313" key="2">
    <source>
        <dbReference type="EMBL" id="ASC70905.1"/>
    </source>
</evidence>
<dbReference type="Proteomes" id="UP000191901">
    <property type="component" value="Chromosome"/>
</dbReference>
<dbReference type="KEGG" id="hhg:XM38_018530"/>
<keyword evidence="1" id="KW-0812">Transmembrane</keyword>
<protein>
    <submittedName>
        <fullName evidence="2">Uncharacterized protein</fullName>
    </submittedName>
</protein>